<evidence type="ECO:0000256" key="1">
    <source>
        <dbReference type="SAM" id="Phobius"/>
    </source>
</evidence>
<reference evidence="3" key="1">
    <citation type="submission" date="2016-04" db="EMBL/GenBank/DDBJ databases">
        <authorList>
            <person name="Evans L.H."/>
            <person name="Alamgir A."/>
            <person name="Owens N."/>
            <person name="Weber N.D."/>
            <person name="Virtaneva K."/>
            <person name="Barbian K."/>
            <person name="Babar A."/>
            <person name="Rosenke K."/>
        </authorList>
    </citation>
    <scope>NUCLEOTIDE SEQUENCE</scope>
    <source>
        <strain evidence="3">86</strain>
    </source>
</reference>
<keyword evidence="1" id="KW-0472">Membrane</keyword>
<evidence type="ECO:0000256" key="2">
    <source>
        <dbReference type="SAM" id="SignalP"/>
    </source>
</evidence>
<protein>
    <recommendedName>
        <fullName evidence="4">PEP-CTERM protein-sorting domain-containing protein</fullName>
    </recommendedName>
</protein>
<feature type="chain" id="PRO_5012668224" description="PEP-CTERM protein-sorting domain-containing protein" evidence="2">
    <location>
        <begin position="23"/>
        <end position="206"/>
    </location>
</feature>
<keyword evidence="2" id="KW-0732">Signal</keyword>
<evidence type="ECO:0000313" key="3">
    <source>
        <dbReference type="EMBL" id="SBW12056.1"/>
    </source>
</evidence>
<proteinExistence type="predicted"/>
<evidence type="ECO:0008006" key="4">
    <source>
        <dbReference type="Google" id="ProtNLM"/>
    </source>
</evidence>
<dbReference type="AlphaFoldDB" id="A0A212KJZ6"/>
<feature type="signal peptide" evidence="2">
    <location>
        <begin position="1"/>
        <end position="22"/>
    </location>
</feature>
<dbReference type="EMBL" id="FLUO01000002">
    <property type="protein sequence ID" value="SBW12056.1"/>
    <property type="molecule type" value="Genomic_DNA"/>
</dbReference>
<feature type="transmembrane region" description="Helical" evidence="1">
    <location>
        <begin position="181"/>
        <end position="200"/>
    </location>
</feature>
<sequence>MNLRFVLAALPLLGFAATPAKAVTIDLISNVINAPDNAIYQDFDSYASGVYPSISWGPVKLAVDANVVDDATGVYVLGTGEIGNEYVAIPGGTSLTFSFAGPATYFGMLWGTVDDFNTATFYDGDTVVGTFTGSDLLDPPDGVSAIYANFYAVDGTFTSVVLTSGDDSFEFDNVRVAATPLPAALGLFGMAVAGMGVFGLRRRRAA</sequence>
<keyword evidence="1" id="KW-1133">Transmembrane helix</keyword>
<keyword evidence="1" id="KW-0812">Transmembrane</keyword>
<name>A0A212KJZ6_9PROT</name>
<gene>
    <name evidence="3" type="ORF">KL86APRO_20421</name>
</gene>
<organism evidence="3">
    <name type="scientific">uncultured Alphaproteobacteria bacterium</name>
    <dbReference type="NCBI Taxonomy" id="91750"/>
    <lineage>
        <taxon>Bacteria</taxon>
        <taxon>Pseudomonadati</taxon>
        <taxon>Pseudomonadota</taxon>
        <taxon>Alphaproteobacteria</taxon>
        <taxon>environmental samples</taxon>
    </lineage>
</organism>
<accession>A0A212KJZ6</accession>